<dbReference type="InterPro" id="IPR025326">
    <property type="entry name" value="DUF4232"/>
</dbReference>
<evidence type="ECO:0000313" key="4">
    <source>
        <dbReference type="EMBL" id="MFC3513105.1"/>
    </source>
</evidence>
<keyword evidence="5" id="KW-1185">Reference proteome</keyword>
<accession>A0ABV7QIE0</accession>
<dbReference type="PROSITE" id="PS51257">
    <property type="entry name" value="PROKAR_LIPOPROTEIN"/>
    <property type="match status" value="1"/>
</dbReference>
<dbReference type="Pfam" id="PF14016">
    <property type="entry name" value="DUF4232"/>
    <property type="match status" value="1"/>
</dbReference>
<feature type="chain" id="PRO_5045573276" evidence="2">
    <location>
        <begin position="24"/>
        <end position="210"/>
    </location>
</feature>
<feature type="region of interest" description="Disordered" evidence="1">
    <location>
        <begin position="28"/>
        <end position="72"/>
    </location>
</feature>
<dbReference type="EMBL" id="JBHRWI010000027">
    <property type="protein sequence ID" value="MFC3513105.1"/>
    <property type="molecule type" value="Genomic_DNA"/>
</dbReference>
<name>A0ABV7QIE0_9PSEU</name>
<reference evidence="5" key="1">
    <citation type="journal article" date="2019" name="Int. J. Syst. Evol. Microbiol.">
        <title>The Global Catalogue of Microorganisms (GCM) 10K type strain sequencing project: providing services to taxonomists for standard genome sequencing and annotation.</title>
        <authorList>
            <consortium name="The Broad Institute Genomics Platform"/>
            <consortium name="The Broad Institute Genome Sequencing Center for Infectious Disease"/>
            <person name="Wu L."/>
            <person name="Ma J."/>
        </authorList>
    </citation>
    <scope>NUCLEOTIDE SEQUENCE [LARGE SCALE GENOMIC DNA]</scope>
    <source>
        <strain evidence="5">CGMCC 4.7682</strain>
    </source>
</reference>
<evidence type="ECO:0000313" key="5">
    <source>
        <dbReference type="Proteomes" id="UP001595764"/>
    </source>
</evidence>
<feature type="compositionally biased region" description="Low complexity" evidence="1">
    <location>
        <begin position="28"/>
        <end position="55"/>
    </location>
</feature>
<gene>
    <name evidence="4" type="ORF">ACFORO_23245</name>
</gene>
<feature type="signal peptide" evidence="2">
    <location>
        <begin position="1"/>
        <end position="23"/>
    </location>
</feature>
<comment type="caution">
    <text evidence="4">The sequence shown here is derived from an EMBL/GenBank/DDBJ whole genome shotgun (WGS) entry which is preliminary data.</text>
</comment>
<organism evidence="4 5">
    <name type="scientific">Amycolatopsis halotolerans</name>
    <dbReference type="NCBI Taxonomy" id="330083"/>
    <lineage>
        <taxon>Bacteria</taxon>
        <taxon>Bacillati</taxon>
        <taxon>Actinomycetota</taxon>
        <taxon>Actinomycetes</taxon>
        <taxon>Pseudonocardiales</taxon>
        <taxon>Pseudonocardiaceae</taxon>
        <taxon>Amycolatopsis</taxon>
    </lineage>
</organism>
<keyword evidence="2" id="KW-0732">Signal</keyword>
<evidence type="ECO:0000256" key="1">
    <source>
        <dbReference type="SAM" id="MobiDB-lite"/>
    </source>
</evidence>
<dbReference type="RefSeq" id="WP_377868713.1">
    <property type="nucleotide sequence ID" value="NZ_JBHMAY010000008.1"/>
</dbReference>
<evidence type="ECO:0000259" key="3">
    <source>
        <dbReference type="Pfam" id="PF14016"/>
    </source>
</evidence>
<evidence type="ECO:0000256" key="2">
    <source>
        <dbReference type="SAM" id="SignalP"/>
    </source>
</evidence>
<dbReference type="Proteomes" id="UP001595764">
    <property type="component" value="Unassembled WGS sequence"/>
</dbReference>
<protein>
    <submittedName>
        <fullName evidence="4">DUF4232 domain-containing protein</fullName>
    </submittedName>
</protein>
<feature type="domain" description="DUF4232" evidence="3">
    <location>
        <begin position="68"/>
        <end position="186"/>
    </location>
</feature>
<sequence length="210" mass="21033">MSLTKLTRAAVGSAVLASAFALAACGSPANSAAPAASSPAAPASPAAESSAPASTAKEKKPDAPTSRCTTDDLSVSLGAAKPAGSQLELPLTFKNTSSRACDLHGTPGVDLHGPEHPVYGPVDSLLRRENGPAHNILAPGRTATAKITVLPSDPNPPAESPAWTAQSLSTIPPGQTKALKAAWPSNIAITRQDGATHPGTWVDGITADPS</sequence>
<proteinExistence type="predicted"/>